<dbReference type="Proteomes" id="UP000028547">
    <property type="component" value="Unassembled WGS sequence"/>
</dbReference>
<reference evidence="6 7" key="1">
    <citation type="submission" date="2014-07" db="EMBL/GenBank/DDBJ databases">
        <title>Draft Genome Sequence of Gephyronic Acid Producer, Cystobacter violaceus Strain Cb vi76.</title>
        <authorList>
            <person name="Stevens D.C."/>
            <person name="Young J."/>
            <person name="Carmichael R."/>
            <person name="Tan J."/>
            <person name="Taylor R.E."/>
        </authorList>
    </citation>
    <scope>NUCLEOTIDE SEQUENCE [LARGE SCALE GENOMIC DNA]</scope>
    <source>
        <strain evidence="6 7">Cb vi76</strain>
    </source>
</reference>
<sequence>MAQYLKDEVHEAILAAALEVFARKGFRSASMAEIASAARVSTGNIYRYFENKNALYEAAVPDSFVTTFQRLLRQRVEAARGVKDLRKLEPGAPYRLVSEEALAFSLDNRLRVVVLLSSPEGTPHEHFAEKLVQFLLESATAHFHARPSPPTRFALEELYRNYVTTLGRILRHFEEEQAIREAVEALSRYHLTGLAALFES</sequence>
<protein>
    <recommendedName>
        <fullName evidence="5">HTH tetR-type domain-containing protein</fullName>
    </recommendedName>
</protein>
<keyword evidence="3" id="KW-0804">Transcription</keyword>
<accession>A0A084T102</accession>
<gene>
    <name evidence="6" type="ORF">Q664_03115</name>
</gene>
<feature type="domain" description="HTH tetR-type" evidence="5">
    <location>
        <begin position="7"/>
        <end position="67"/>
    </location>
</feature>
<dbReference type="PROSITE" id="PS01081">
    <property type="entry name" value="HTH_TETR_1"/>
    <property type="match status" value="1"/>
</dbReference>
<dbReference type="RefSeq" id="WP_052517606.1">
    <property type="nucleotide sequence ID" value="NZ_JPMI01000015.1"/>
</dbReference>
<dbReference type="SUPFAM" id="SSF46689">
    <property type="entry name" value="Homeodomain-like"/>
    <property type="match status" value="1"/>
</dbReference>
<dbReference type="AlphaFoldDB" id="A0A084T102"/>
<evidence type="ECO:0000313" key="7">
    <source>
        <dbReference type="Proteomes" id="UP000028547"/>
    </source>
</evidence>
<dbReference type="GO" id="GO:0003700">
    <property type="term" value="F:DNA-binding transcription factor activity"/>
    <property type="evidence" value="ECO:0007669"/>
    <property type="project" value="TreeGrafter"/>
</dbReference>
<name>A0A084T102_9BACT</name>
<keyword evidence="1" id="KW-0805">Transcription regulation</keyword>
<dbReference type="GO" id="GO:0000976">
    <property type="term" value="F:transcription cis-regulatory region binding"/>
    <property type="evidence" value="ECO:0007669"/>
    <property type="project" value="TreeGrafter"/>
</dbReference>
<dbReference type="InterPro" id="IPR023772">
    <property type="entry name" value="DNA-bd_HTH_TetR-type_CS"/>
</dbReference>
<evidence type="ECO:0000256" key="4">
    <source>
        <dbReference type="PROSITE-ProRule" id="PRU00335"/>
    </source>
</evidence>
<dbReference type="Gene3D" id="1.10.357.10">
    <property type="entry name" value="Tetracycline Repressor, domain 2"/>
    <property type="match status" value="1"/>
</dbReference>
<comment type="caution">
    <text evidence="6">The sequence shown here is derived from an EMBL/GenBank/DDBJ whole genome shotgun (WGS) entry which is preliminary data.</text>
</comment>
<evidence type="ECO:0000313" key="6">
    <source>
        <dbReference type="EMBL" id="KFA94387.1"/>
    </source>
</evidence>
<dbReference type="PRINTS" id="PR00455">
    <property type="entry name" value="HTHTETR"/>
</dbReference>
<dbReference type="InterPro" id="IPR009057">
    <property type="entry name" value="Homeodomain-like_sf"/>
</dbReference>
<dbReference type="PROSITE" id="PS50977">
    <property type="entry name" value="HTH_TETR_2"/>
    <property type="match status" value="1"/>
</dbReference>
<dbReference type="Pfam" id="PF00440">
    <property type="entry name" value="TetR_N"/>
    <property type="match status" value="1"/>
</dbReference>
<evidence type="ECO:0000256" key="3">
    <source>
        <dbReference type="ARBA" id="ARBA00023163"/>
    </source>
</evidence>
<dbReference type="EMBL" id="JPMI01000015">
    <property type="protein sequence ID" value="KFA94387.1"/>
    <property type="molecule type" value="Genomic_DNA"/>
</dbReference>
<dbReference type="PANTHER" id="PTHR30055">
    <property type="entry name" value="HTH-TYPE TRANSCRIPTIONAL REGULATOR RUTR"/>
    <property type="match status" value="1"/>
</dbReference>
<organism evidence="6 7">
    <name type="scientific">Archangium violaceum Cb vi76</name>
    <dbReference type="NCBI Taxonomy" id="1406225"/>
    <lineage>
        <taxon>Bacteria</taxon>
        <taxon>Pseudomonadati</taxon>
        <taxon>Myxococcota</taxon>
        <taxon>Myxococcia</taxon>
        <taxon>Myxococcales</taxon>
        <taxon>Cystobacterineae</taxon>
        <taxon>Archangiaceae</taxon>
        <taxon>Archangium</taxon>
    </lineage>
</organism>
<dbReference type="InterPro" id="IPR050109">
    <property type="entry name" value="HTH-type_TetR-like_transc_reg"/>
</dbReference>
<evidence type="ECO:0000256" key="1">
    <source>
        <dbReference type="ARBA" id="ARBA00023015"/>
    </source>
</evidence>
<evidence type="ECO:0000256" key="2">
    <source>
        <dbReference type="ARBA" id="ARBA00023125"/>
    </source>
</evidence>
<evidence type="ECO:0000259" key="5">
    <source>
        <dbReference type="PROSITE" id="PS50977"/>
    </source>
</evidence>
<dbReference type="InterPro" id="IPR001647">
    <property type="entry name" value="HTH_TetR"/>
</dbReference>
<feature type="DNA-binding region" description="H-T-H motif" evidence="4">
    <location>
        <begin position="30"/>
        <end position="49"/>
    </location>
</feature>
<proteinExistence type="predicted"/>
<keyword evidence="2 4" id="KW-0238">DNA-binding</keyword>
<dbReference type="PANTHER" id="PTHR30055:SF234">
    <property type="entry name" value="HTH-TYPE TRANSCRIPTIONAL REGULATOR BETI"/>
    <property type="match status" value="1"/>
</dbReference>